<evidence type="ECO:0000256" key="5">
    <source>
        <dbReference type="ARBA" id="ARBA00022729"/>
    </source>
</evidence>
<evidence type="ECO:0000256" key="16">
    <source>
        <dbReference type="SAM" id="SignalP"/>
    </source>
</evidence>
<keyword evidence="7 15" id="KW-0378">Hydrolase</keyword>
<evidence type="ECO:0000256" key="9">
    <source>
        <dbReference type="ARBA" id="ARBA00023157"/>
    </source>
</evidence>
<dbReference type="GO" id="GO:0004650">
    <property type="term" value="F:polygalacturonase activity"/>
    <property type="evidence" value="ECO:0007669"/>
    <property type="project" value="UniProtKB-EC"/>
</dbReference>
<evidence type="ECO:0000256" key="4">
    <source>
        <dbReference type="ARBA" id="ARBA00022525"/>
    </source>
</evidence>
<dbReference type="FunFam" id="2.160.20.10:FF:000002">
    <property type="entry name" value="Endopolygalacturonase D"/>
    <property type="match status" value="1"/>
</dbReference>
<evidence type="ECO:0000313" key="17">
    <source>
        <dbReference type="EMBL" id="PSS00882.1"/>
    </source>
</evidence>
<evidence type="ECO:0000256" key="8">
    <source>
        <dbReference type="ARBA" id="ARBA00023145"/>
    </source>
</evidence>
<dbReference type="InterPro" id="IPR050434">
    <property type="entry name" value="Glycosyl_hydrlase_28"/>
</dbReference>
<keyword evidence="4" id="KW-0964">Secreted</keyword>
<accession>A0A2T3AK06</accession>
<gene>
    <name evidence="17" type="ORF">BD289DRAFT_283041</name>
</gene>
<evidence type="ECO:0000256" key="13">
    <source>
        <dbReference type="ARBA" id="ARBA00083621"/>
    </source>
</evidence>
<proteinExistence type="inferred from homology"/>
<keyword evidence="8" id="KW-0865">Zymogen</keyword>
<dbReference type="GO" id="GO:0045490">
    <property type="term" value="P:pectin catabolic process"/>
    <property type="evidence" value="ECO:0007669"/>
    <property type="project" value="TreeGrafter"/>
</dbReference>
<dbReference type="PROSITE" id="PS00502">
    <property type="entry name" value="POLYGALACTURONASE"/>
    <property type="match status" value="1"/>
</dbReference>
<feature type="chain" id="PRO_5015462666" description="endo-polygalacturonase" evidence="16">
    <location>
        <begin position="19"/>
        <end position="392"/>
    </location>
</feature>
<comment type="similarity">
    <text evidence="2 15">Belongs to the glycosyl hydrolase 28 family.</text>
</comment>
<dbReference type="EC" id="3.2.1.15" evidence="3"/>
<evidence type="ECO:0000256" key="6">
    <source>
        <dbReference type="ARBA" id="ARBA00022737"/>
    </source>
</evidence>
<reference evidence="17 18" key="1">
    <citation type="journal article" date="2018" name="Mycol. Prog.">
        <title>Coniella lustricola, a new species from submerged detritus.</title>
        <authorList>
            <person name="Raudabaugh D.B."/>
            <person name="Iturriaga T."/>
            <person name="Carver A."/>
            <person name="Mondo S."/>
            <person name="Pangilinan J."/>
            <person name="Lipzen A."/>
            <person name="He G."/>
            <person name="Amirebrahimi M."/>
            <person name="Grigoriev I.V."/>
            <person name="Miller A.N."/>
        </authorList>
    </citation>
    <scope>NUCLEOTIDE SEQUENCE [LARGE SCALE GENOMIC DNA]</scope>
    <source>
        <strain evidence="17 18">B22-T-1</strain>
    </source>
</reference>
<name>A0A2T3AK06_9PEZI</name>
<dbReference type="InParanoid" id="A0A2T3AK06"/>
<dbReference type="STRING" id="2025994.A0A2T3AK06"/>
<dbReference type="PANTHER" id="PTHR31884">
    <property type="entry name" value="POLYGALACTURONASE"/>
    <property type="match status" value="1"/>
</dbReference>
<dbReference type="Pfam" id="PF00295">
    <property type="entry name" value="Glyco_hydro_28"/>
    <property type="match status" value="1"/>
</dbReference>
<evidence type="ECO:0000313" key="18">
    <source>
        <dbReference type="Proteomes" id="UP000241462"/>
    </source>
</evidence>
<dbReference type="GO" id="GO:0071555">
    <property type="term" value="P:cell wall organization"/>
    <property type="evidence" value="ECO:0007669"/>
    <property type="project" value="UniProtKB-KW"/>
</dbReference>
<evidence type="ECO:0000256" key="15">
    <source>
        <dbReference type="RuleBase" id="RU361169"/>
    </source>
</evidence>
<dbReference type="InterPro" id="IPR006626">
    <property type="entry name" value="PbH1"/>
</dbReference>
<keyword evidence="5 16" id="KW-0732">Signal</keyword>
<keyword evidence="18" id="KW-1185">Reference proteome</keyword>
<evidence type="ECO:0000256" key="10">
    <source>
        <dbReference type="ARBA" id="ARBA00023295"/>
    </source>
</evidence>
<dbReference type="PANTHER" id="PTHR31884:SF1">
    <property type="entry name" value="POLYGALACTURONASE"/>
    <property type="match status" value="1"/>
</dbReference>
<dbReference type="AlphaFoldDB" id="A0A2T3AK06"/>
<organism evidence="17 18">
    <name type="scientific">Coniella lustricola</name>
    <dbReference type="NCBI Taxonomy" id="2025994"/>
    <lineage>
        <taxon>Eukaryota</taxon>
        <taxon>Fungi</taxon>
        <taxon>Dikarya</taxon>
        <taxon>Ascomycota</taxon>
        <taxon>Pezizomycotina</taxon>
        <taxon>Sordariomycetes</taxon>
        <taxon>Sordariomycetidae</taxon>
        <taxon>Diaporthales</taxon>
        <taxon>Schizoparmaceae</taxon>
        <taxon>Coniella</taxon>
    </lineage>
</organism>
<comment type="subcellular location">
    <subcellularLocation>
        <location evidence="1">Secreted</location>
    </subcellularLocation>
</comment>
<evidence type="ECO:0000256" key="3">
    <source>
        <dbReference type="ARBA" id="ARBA00012736"/>
    </source>
</evidence>
<dbReference type="SMART" id="SM00710">
    <property type="entry name" value="PbH1"/>
    <property type="match status" value="6"/>
</dbReference>
<comment type="catalytic activity">
    <reaction evidence="12">
        <text>(1,4-alpha-D-galacturonosyl)n+m + H2O = (1,4-alpha-D-galacturonosyl)n + (1,4-alpha-D-galacturonosyl)m.</text>
        <dbReference type="EC" id="3.2.1.15"/>
    </reaction>
</comment>
<protein>
    <recommendedName>
        <fullName evidence="3">endo-polygalacturonase</fullName>
        <ecNumber evidence="3">3.2.1.15</ecNumber>
    </recommendedName>
    <alternativeName>
        <fullName evidence="13">Pectinase</fullName>
    </alternativeName>
</protein>
<dbReference type="InterPro" id="IPR012334">
    <property type="entry name" value="Pectin_lyas_fold"/>
</dbReference>
<keyword evidence="6" id="KW-0677">Repeat</keyword>
<evidence type="ECO:0000256" key="12">
    <source>
        <dbReference type="ARBA" id="ARBA00034074"/>
    </source>
</evidence>
<evidence type="ECO:0000256" key="7">
    <source>
        <dbReference type="ARBA" id="ARBA00022801"/>
    </source>
</evidence>
<dbReference type="InterPro" id="IPR011050">
    <property type="entry name" value="Pectin_lyase_fold/virulence"/>
</dbReference>
<dbReference type="Gene3D" id="2.160.20.10">
    <property type="entry name" value="Single-stranded right-handed beta-helix, Pectin lyase-like"/>
    <property type="match status" value="1"/>
</dbReference>
<keyword evidence="11" id="KW-0961">Cell wall biogenesis/degradation</keyword>
<dbReference type="SUPFAM" id="SSF51126">
    <property type="entry name" value="Pectin lyase-like"/>
    <property type="match status" value="1"/>
</dbReference>
<dbReference type="GO" id="GO:0005576">
    <property type="term" value="C:extracellular region"/>
    <property type="evidence" value="ECO:0007669"/>
    <property type="project" value="UniProtKB-SubCell"/>
</dbReference>
<feature type="signal peptide" evidence="16">
    <location>
        <begin position="1"/>
        <end position="18"/>
    </location>
</feature>
<feature type="active site" evidence="14">
    <location>
        <position position="250"/>
    </location>
</feature>
<evidence type="ECO:0000256" key="1">
    <source>
        <dbReference type="ARBA" id="ARBA00004613"/>
    </source>
</evidence>
<dbReference type="FunCoup" id="A0A2T3AK06">
    <property type="interactions" value="118"/>
</dbReference>
<dbReference type="EMBL" id="KZ678380">
    <property type="protein sequence ID" value="PSS00882.1"/>
    <property type="molecule type" value="Genomic_DNA"/>
</dbReference>
<sequence length="392" mass="40258">MRSYAALCLAFGVQAILANPAPAPAPTPAPSAQQVERAVEERAIERRAATCTFSGSLGYSSASKSKSSCSTIILNALTVPAGKTLDMTDLPDDTTIIFEGETSFAYSEWEGPLFAVSGNNIKVAGEANGGSILNGNGASYWDGEGSNGGKTKPKFFQAHDLTDSLIETLTILNPPVQVFSINGVTNLEVAYVTIDASAGNSEGANTDGFDIGASTGVLIEYATVYNQDDCVAINSGTNITFRNGYCSGGHGLSIGSVGGRDDNTVSGISFTTSTVTESVNGIRIKAIEGDTGTITDVLYDDITLSSISKYGILIEQNYDGGDLHGSPTSGIPITDLTVKNIAGSGAVSSSGYDVVVVCGSGACSSWTWSSVVVTGGKTYASCQNVPSNVACS</sequence>
<dbReference type="InterPro" id="IPR000743">
    <property type="entry name" value="Glyco_hydro_28"/>
</dbReference>
<dbReference type="OrthoDB" id="1546079at2759"/>
<evidence type="ECO:0000256" key="11">
    <source>
        <dbReference type="ARBA" id="ARBA00023316"/>
    </source>
</evidence>
<evidence type="ECO:0000256" key="14">
    <source>
        <dbReference type="PROSITE-ProRule" id="PRU10052"/>
    </source>
</evidence>
<dbReference type="Proteomes" id="UP000241462">
    <property type="component" value="Unassembled WGS sequence"/>
</dbReference>
<keyword evidence="9" id="KW-1015">Disulfide bond</keyword>
<evidence type="ECO:0000256" key="2">
    <source>
        <dbReference type="ARBA" id="ARBA00008834"/>
    </source>
</evidence>
<keyword evidence="10 15" id="KW-0326">Glycosidase</keyword>